<dbReference type="EMBL" id="AAKVIX010000001">
    <property type="protein sequence ID" value="ECW1067388.1"/>
    <property type="molecule type" value="Genomic_DNA"/>
</dbReference>
<dbReference type="AlphaFoldDB" id="A0A612SIY9"/>
<name>A0A612SIY9_LISMN</name>
<dbReference type="RefSeq" id="WP_070255968.1">
    <property type="nucleotide sequence ID" value="NZ_MKOF01000012.1"/>
</dbReference>
<sequence>MDLKSKITSLMPEGKTIKKAKKDKRKLSINRKAGRKTKIFIWICIFWMGFSGSFAYIKSMNSEKETQTNAKKIEVLSSNNEQKTPEKYLTPELERFTEEFIPIYMNVSNDTTAFDERTKNLNEYYAEGMKELPDIPDGRRELQHVSFYDKEYQNNYIVMKYKVDYINISVKQIEKKTKVKEGKNVVEKKELVPEETKTNVSSIINIPVTEKDGAFKVVENIYFSSVPNLQAKGVKTIENDAQEKEEADINTKTKVEKFLPDFFKKYADSKAEDMSYMMAEPSGLAGLKDFSELKDCHVYKEKDGILLVKTTVVFTESTLNLTNEEHFTLKLTEKDSNYFVEEMNNTLGGTNK</sequence>
<dbReference type="CDD" id="cd16428">
    <property type="entry name" value="TcpC_C"/>
    <property type="match status" value="1"/>
</dbReference>
<evidence type="ECO:0000256" key="1">
    <source>
        <dbReference type="SAM" id="Phobius"/>
    </source>
</evidence>
<comment type="caution">
    <text evidence="2">The sequence shown here is derived from an EMBL/GenBank/DDBJ whole genome shotgun (WGS) entry which is preliminary data.</text>
</comment>
<reference evidence="2" key="1">
    <citation type="submission" date="2019-09" db="EMBL/GenBank/DDBJ databases">
        <authorList>
            <consortium name="PulseNet: The National Subtyping Network for Foodborne Disease Surveillance"/>
            <person name="Tarr C.L."/>
            <person name="Trees E."/>
            <person name="Katz L.S."/>
            <person name="Carleton-Romer H.A."/>
            <person name="Stroika S."/>
            <person name="Kucerova Z."/>
            <person name="Roache K.F."/>
            <person name="Sabol A.L."/>
            <person name="Besser J."/>
            <person name="Gerner-Smidt P."/>
        </authorList>
    </citation>
    <scope>NUCLEOTIDE SEQUENCE</scope>
    <source>
        <strain evidence="2">PNUSAL005726</strain>
    </source>
</reference>
<dbReference type="InterPro" id="IPR035628">
    <property type="entry name" value="TcpC_C"/>
</dbReference>
<keyword evidence="1" id="KW-0812">Transmembrane</keyword>
<keyword evidence="1" id="KW-0472">Membrane</keyword>
<evidence type="ECO:0000313" key="2">
    <source>
        <dbReference type="EMBL" id="ECW1067388.1"/>
    </source>
</evidence>
<dbReference type="InterPro" id="IPR024735">
    <property type="entry name" value="TcpC"/>
</dbReference>
<keyword evidence="1" id="KW-1133">Transmembrane helix</keyword>
<dbReference type="Gene3D" id="3.10.450.540">
    <property type="match status" value="1"/>
</dbReference>
<protein>
    <submittedName>
        <fullName evidence="2">Conjugal transfer protein</fullName>
    </submittedName>
</protein>
<dbReference type="CDD" id="cd16386">
    <property type="entry name" value="TcpC_N"/>
    <property type="match status" value="1"/>
</dbReference>
<proteinExistence type="predicted"/>
<feature type="transmembrane region" description="Helical" evidence="1">
    <location>
        <begin position="39"/>
        <end position="57"/>
    </location>
</feature>
<gene>
    <name evidence="2" type="ORF">F3Q70_01550</name>
</gene>
<dbReference type="Pfam" id="PF12642">
    <property type="entry name" value="TpcC"/>
    <property type="match status" value="1"/>
</dbReference>
<organism evidence="2">
    <name type="scientific">Listeria monocytogenes</name>
    <dbReference type="NCBI Taxonomy" id="1639"/>
    <lineage>
        <taxon>Bacteria</taxon>
        <taxon>Bacillati</taxon>
        <taxon>Bacillota</taxon>
        <taxon>Bacilli</taxon>
        <taxon>Bacillales</taxon>
        <taxon>Listeriaceae</taxon>
        <taxon>Listeria</taxon>
    </lineage>
</organism>
<accession>A0A612SIY9</accession>